<dbReference type="OrthoDB" id="9782128at2"/>
<name>A0A3N0HXE1_9FIRM</name>
<proteinExistence type="predicted"/>
<dbReference type="GO" id="GO:0004331">
    <property type="term" value="F:fructose-2,6-bisphosphate 2-phosphatase activity"/>
    <property type="evidence" value="ECO:0007669"/>
    <property type="project" value="TreeGrafter"/>
</dbReference>
<evidence type="ECO:0000313" key="5">
    <source>
        <dbReference type="Proteomes" id="UP000276568"/>
    </source>
</evidence>
<dbReference type="GO" id="GO:0045820">
    <property type="term" value="P:negative regulation of glycolytic process"/>
    <property type="evidence" value="ECO:0007669"/>
    <property type="project" value="TreeGrafter"/>
</dbReference>
<sequence length="192" mass="21940">MIQIYLTRHGQTQSNVERLMQGWADTPLTALGLEQGKLLGKKLRSIPFSKIYCSPSKRAQMTASFINAYQHTDIIATNGLKEMNFGDLELKAEPEGSTWQQLLLYDWTKIGGNNIDMVSKQMKQMMDRIVQHAQDNTNILCVTHCFSILSLLYAIDVNFFEQCLKNDDKVENCRLTILQYDAGQYSITSFNE</sequence>
<feature type="active site" description="Proton donor/acceptor" evidence="2">
    <location>
        <position position="82"/>
    </location>
</feature>
<feature type="binding site" evidence="3">
    <location>
        <position position="58"/>
    </location>
    <ligand>
        <name>substrate</name>
    </ligand>
</feature>
<comment type="caution">
    <text evidence="4">The sequence shown here is derived from an EMBL/GenBank/DDBJ whole genome shotgun (WGS) entry which is preliminary data.</text>
</comment>
<dbReference type="EMBL" id="RJQC01000004">
    <property type="protein sequence ID" value="RNM29411.1"/>
    <property type="molecule type" value="Genomic_DNA"/>
</dbReference>
<dbReference type="InterPro" id="IPR029033">
    <property type="entry name" value="His_PPase_superfam"/>
</dbReference>
<dbReference type="SUPFAM" id="SSF53254">
    <property type="entry name" value="Phosphoglycerate mutase-like"/>
    <property type="match status" value="1"/>
</dbReference>
<dbReference type="InterPro" id="IPR013078">
    <property type="entry name" value="His_Pase_superF_clade-1"/>
</dbReference>
<evidence type="ECO:0000313" key="4">
    <source>
        <dbReference type="EMBL" id="RNM29411.1"/>
    </source>
</evidence>
<dbReference type="GO" id="GO:0043456">
    <property type="term" value="P:regulation of pentose-phosphate shunt"/>
    <property type="evidence" value="ECO:0007669"/>
    <property type="project" value="TreeGrafter"/>
</dbReference>
<dbReference type="PANTHER" id="PTHR46517:SF1">
    <property type="entry name" value="FRUCTOSE-2,6-BISPHOSPHATASE TIGAR"/>
    <property type="match status" value="1"/>
</dbReference>
<accession>A0A3N0HXE1</accession>
<keyword evidence="1" id="KW-0378">Hydrolase</keyword>
<reference evidence="4 5" key="1">
    <citation type="submission" date="2018-11" db="EMBL/GenBank/DDBJ databases">
        <title>Clostridium sp. nov., a member of the family Erysipelotrichaceae isolated from pig faeces.</title>
        <authorList>
            <person name="Chang Y.-H."/>
        </authorList>
    </citation>
    <scope>NUCLEOTIDE SEQUENCE [LARGE SCALE GENOMIC DNA]</scope>
    <source>
        <strain evidence="4 5">YH-panp20</strain>
    </source>
</reference>
<evidence type="ECO:0000256" key="3">
    <source>
        <dbReference type="PIRSR" id="PIRSR613078-2"/>
    </source>
</evidence>
<dbReference type="Proteomes" id="UP000276568">
    <property type="component" value="Unassembled WGS sequence"/>
</dbReference>
<dbReference type="GO" id="GO:0005829">
    <property type="term" value="C:cytosol"/>
    <property type="evidence" value="ECO:0007669"/>
    <property type="project" value="TreeGrafter"/>
</dbReference>
<dbReference type="PROSITE" id="PS00175">
    <property type="entry name" value="PG_MUTASE"/>
    <property type="match status" value="1"/>
</dbReference>
<dbReference type="CDD" id="cd07067">
    <property type="entry name" value="HP_PGM_like"/>
    <property type="match status" value="1"/>
</dbReference>
<dbReference type="PANTHER" id="PTHR46517">
    <property type="entry name" value="FRUCTOSE-2,6-BISPHOSPHATASE TIGAR"/>
    <property type="match status" value="1"/>
</dbReference>
<dbReference type="InterPro" id="IPR051695">
    <property type="entry name" value="Phosphoglycerate_Mutase"/>
</dbReference>
<dbReference type="AlphaFoldDB" id="A0A3N0HXE1"/>
<feature type="active site" description="Tele-phosphohistidine intermediate" evidence="2">
    <location>
        <position position="9"/>
    </location>
</feature>
<dbReference type="Pfam" id="PF00300">
    <property type="entry name" value="His_Phos_1"/>
    <property type="match status" value="1"/>
</dbReference>
<dbReference type="SMART" id="SM00855">
    <property type="entry name" value="PGAM"/>
    <property type="match status" value="1"/>
</dbReference>
<evidence type="ECO:0000256" key="2">
    <source>
        <dbReference type="PIRSR" id="PIRSR613078-1"/>
    </source>
</evidence>
<organism evidence="4 5">
    <name type="scientific">Absicoccus porci</name>
    <dbReference type="NCBI Taxonomy" id="2486576"/>
    <lineage>
        <taxon>Bacteria</taxon>
        <taxon>Bacillati</taxon>
        <taxon>Bacillota</taxon>
        <taxon>Erysipelotrichia</taxon>
        <taxon>Erysipelotrichales</taxon>
        <taxon>Erysipelotrichaceae</taxon>
        <taxon>Absicoccus</taxon>
    </lineage>
</organism>
<keyword evidence="5" id="KW-1185">Reference proteome</keyword>
<gene>
    <name evidence="4" type="ORF">EDX97_10525</name>
</gene>
<dbReference type="Gene3D" id="3.40.50.1240">
    <property type="entry name" value="Phosphoglycerate mutase-like"/>
    <property type="match status" value="1"/>
</dbReference>
<dbReference type="RefSeq" id="WP_128521099.1">
    <property type="nucleotide sequence ID" value="NZ_CAUWBR010000022.1"/>
</dbReference>
<evidence type="ECO:0000256" key="1">
    <source>
        <dbReference type="ARBA" id="ARBA00022801"/>
    </source>
</evidence>
<feature type="binding site" evidence="3">
    <location>
        <begin position="8"/>
        <end position="15"/>
    </location>
    <ligand>
        <name>substrate</name>
    </ligand>
</feature>
<dbReference type="InterPro" id="IPR001345">
    <property type="entry name" value="PG/BPGM_mutase_AS"/>
</dbReference>
<protein>
    <submittedName>
        <fullName evidence="4">Histidine phosphatase family protein</fullName>
    </submittedName>
</protein>